<dbReference type="PANTHER" id="PTHR13394">
    <property type="entry name" value="ORIGIN RECOGNITION COMPLEX SUBUNIT 6"/>
    <property type="match status" value="1"/>
</dbReference>
<keyword evidence="3" id="KW-0235">DNA replication</keyword>
<feature type="compositionally biased region" description="Basic residues" evidence="6">
    <location>
        <begin position="366"/>
        <end position="375"/>
    </location>
</feature>
<reference evidence="8" key="1">
    <citation type="journal article" date="2020" name="Fungal Divers.">
        <title>Resolving the Mortierellaceae phylogeny through synthesis of multi-gene phylogenetics and phylogenomics.</title>
        <authorList>
            <person name="Vandepol N."/>
            <person name="Liber J."/>
            <person name="Desiro A."/>
            <person name="Na H."/>
            <person name="Kennedy M."/>
            <person name="Barry K."/>
            <person name="Grigoriev I.V."/>
            <person name="Miller A.N."/>
            <person name="O'Donnell K."/>
            <person name="Stajich J.E."/>
            <person name="Bonito G."/>
        </authorList>
    </citation>
    <scope>NUCLEOTIDE SEQUENCE</scope>
    <source>
        <strain evidence="8">KOD948</strain>
    </source>
</reference>
<dbReference type="InterPro" id="IPR020529">
    <property type="entry name" value="ORC6_met/pln"/>
</dbReference>
<dbReference type="Proteomes" id="UP000726737">
    <property type="component" value="Unassembled WGS sequence"/>
</dbReference>
<evidence type="ECO:0000256" key="2">
    <source>
        <dbReference type="ARBA" id="ARBA00010840"/>
    </source>
</evidence>
<evidence type="ECO:0000313" key="9">
    <source>
        <dbReference type="Proteomes" id="UP000726737"/>
    </source>
</evidence>
<accession>A0A9P6PZB6</accession>
<feature type="region of interest" description="Disordered" evidence="6">
    <location>
        <begin position="272"/>
        <end position="295"/>
    </location>
</feature>
<organism evidence="8 9">
    <name type="scientific">Mortierella polycephala</name>
    <dbReference type="NCBI Taxonomy" id="41804"/>
    <lineage>
        <taxon>Eukaryota</taxon>
        <taxon>Fungi</taxon>
        <taxon>Fungi incertae sedis</taxon>
        <taxon>Mucoromycota</taxon>
        <taxon>Mortierellomycotina</taxon>
        <taxon>Mortierellomycetes</taxon>
        <taxon>Mortierellales</taxon>
        <taxon>Mortierellaceae</taxon>
        <taxon>Mortierella</taxon>
    </lineage>
</organism>
<keyword evidence="5" id="KW-0539">Nucleus</keyword>
<evidence type="ECO:0000256" key="1">
    <source>
        <dbReference type="ARBA" id="ARBA00004123"/>
    </source>
</evidence>
<feature type="compositionally biased region" description="Polar residues" evidence="6">
    <location>
        <begin position="276"/>
        <end position="294"/>
    </location>
</feature>
<evidence type="ECO:0000313" key="8">
    <source>
        <dbReference type="EMBL" id="KAG0255658.1"/>
    </source>
</evidence>
<feature type="region of interest" description="Disordered" evidence="6">
    <location>
        <begin position="395"/>
        <end position="418"/>
    </location>
</feature>
<dbReference type="AlphaFoldDB" id="A0A9P6PZB6"/>
<feature type="domain" description="ORC6 first cyclin-like" evidence="7">
    <location>
        <begin position="9"/>
        <end position="91"/>
    </location>
</feature>
<dbReference type="EMBL" id="JAAAJA010000338">
    <property type="protein sequence ID" value="KAG0255658.1"/>
    <property type="molecule type" value="Genomic_DNA"/>
</dbReference>
<evidence type="ECO:0000256" key="3">
    <source>
        <dbReference type="ARBA" id="ARBA00022705"/>
    </source>
</evidence>
<feature type="compositionally biased region" description="Polar residues" evidence="6">
    <location>
        <begin position="405"/>
        <end position="414"/>
    </location>
</feature>
<evidence type="ECO:0000256" key="6">
    <source>
        <dbReference type="SAM" id="MobiDB-lite"/>
    </source>
</evidence>
<dbReference type="GO" id="GO:0005664">
    <property type="term" value="C:nuclear origin of replication recognition complex"/>
    <property type="evidence" value="ECO:0007669"/>
    <property type="project" value="InterPro"/>
</dbReference>
<gene>
    <name evidence="8" type="ORF">BG011_004989</name>
</gene>
<comment type="caution">
    <text evidence="8">The sequence shown here is derived from an EMBL/GenBank/DDBJ whole genome shotgun (WGS) entry which is preliminary data.</text>
</comment>
<proteinExistence type="inferred from homology"/>
<feature type="region of interest" description="Disordered" evidence="6">
    <location>
        <begin position="201"/>
        <end position="230"/>
    </location>
</feature>
<comment type="similarity">
    <text evidence="2">Belongs to the ORC6 family.</text>
</comment>
<dbReference type="GO" id="GO:0006270">
    <property type="term" value="P:DNA replication initiation"/>
    <property type="evidence" value="ECO:0007669"/>
    <property type="project" value="TreeGrafter"/>
</dbReference>
<dbReference type="OrthoDB" id="5565328at2759"/>
<evidence type="ECO:0000256" key="5">
    <source>
        <dbReference type="ARBA" id="ARBA00023242"/>
    </source>
</evidence>
<feature type="region of interest" description="Disordered" evidence="6">
    <location>
        <begin position="303"/>
        <end position="322"/>
    </location>
</feature>
<protein>
    <recommendedName>
        <fullName evidence="7">ORC6 first cyclin-like domain-containing protein</fullName>
    </recommendedName>
</protein>
<dbReference type="Pfam" id="PF05460">
    <property type="entry name" value="ORC6"/>
    <property type="match status" value="1"/>
</dbReference>
<dbReference type="GO" id="GO:0003677">
    <property type="term" value="F:DNA binding"/>
    <property type="evidence" value="ECO:0007669"/>
    <property type="project" value="UniProtKB-KW"/>
</dbReference>
<evidence type="ECO:0000259" key="7">
    <source>
        <dbReference type="Pfam" id="PF05460"/>
    </source>
</evidence>
<feature type="region of interest" description="Disordered" evidence="6">
    <location>
        <begin position="343"/>
        <end position="381"/>
    </location>
</feature>
<dbReference type="Gene3D" id="1.10.472.10">
    <property type="entry name" value="Cyclin-like"/>
    <property type="match status" value="1"/>
</dbReference>
<keyword evidence="9" id="KW-1185">Reference proteome</keyword>
<dbReference type="InterPro" id="IPR008721">
    <property type="entry name" value="ORC6_cyclin_first"/>
</dbReference>
<keyword evidence="4" id="KW-0238">DNA-binding</keyword>
<feature type="compositionally biased region" description="Polar residues" evidence="6">
    <location>
        <begin position="201"/>
        <end position="222"/>
    </location>
</feature>
<sequence>MSRRDIAVILEKLSLDHRTSLSEKACAFLQAVESNGFIKNHISHAAICVEIAATQLDIQISRPALVRLSGASSPLMYSSTFQTLSRFLTGKTTDVASVEPSRAVQETLSAESRQEELRLLLSSTSTTYLRQLAIQYGSMELDGLVLECLEQFFGVWVKSLAPAQRMHVNYSDAKWVGAAFWLCAMARNMILTKDVDSDKVQAQGQGRKSSITGGTKTATPKSQPKKIGGRRGKELKDIILTAVEHKVKKLELDNTIRLIEGITLEYLLSLRKPREGSSTSPRSRIRSATGSNDTALVAAEDVKTTNGGTRAPRRGEGLKSGPVDAYAGLGTKRQISNVSQLSFTSDTEVQEGDYPETASSAVSSRPKAKVPPAKRSKLDPIGMTSTDIMSIKRSTARKGLKETAAASQNTSQMLSRRRKTGGIYSMIPRVKYEHTRPYLQYQEWRTRILKTLDKTLAIA</sequence>
<comment type="subcellular location">
    <subcellularLocation>
        <location evidence="1">Nucleus</location>
    </subcellularLocation>
</comment>
<dbReference type="PANTHER" id="PTHR13394:SF0">
    <property type="entry name" value="ORIGIN RECOGNITION COMPLEX SUBUNIT 6"/>
    <property type="match status" value="1"/>
</dbReference>
<name>A0A9P6PZB6_9FUNG</name>
<evidence type="ECO:0000256" key="4">
    <source>
        <dbReference type="ARBA" id="ARBA00023125"/>
    </source>
</evidence>